<dbReference type="Proteomes" id="UP000009168">
    <property type="component" value="Unassembled WGS sequence"/>
</dbReference>
<dbReference type="HOGENOM" id="CLU_2066193_0_0_1"/>
<keyword evidence="3" id="KW-1185">Reference proteome</keyword>
<keyword evidence="1" id="KW-0732">Signal</keyword>
<gene>
    <name evidence="2" type="ORF">TTHERM_01012060</name>
</gene>
<feature type="chain" id="PRO_5004201074" evidence="1">
    <location>
        <begin position="20"/>
        <end position="119"/>
    </location>
</feature>
<keyword evidence="2" id="KW-0472">Membrane</keyword>
<dbReference type="AlphaFoldDB" id="Q22L48"/>
<sequence>MRISITILLALAFFSLINADIGDITTQTQCLANTGSACNNQDSDYQDCIADYNSVNQCTIDKGCSISVQSKSSYTSCVQKCQPKTDQVQKYFSKYLNCINSSRIISAFLITMILAVVLI</sequence>
<evidence type="ECO:0000313" key="3">
    <source>
        <dbReference type="Proteomes" id="UP000009168"/>
    </source>
</evidence>
<dbReference type="GeneID" id="7845320"/>
<proteinExistence type="predicted"/>
<protein>
    <submittedName>
        <fullName evidence="2">Transmembrane protein, putative</fullName>
    </submittedName>
</protein>
<dbReference type="InParanoid" id="Q22L48"/>
<name>Q22L48_TETTS</name>
<evidence type="ECO:0000256" key="1">
    <source>
        <dbReference type="SAM" id="SignalP"/>
    </source>
</evidence>
<reference evidence="3" key="1">
    <citation type="journal article" date="2006" name="PLoS Biol.">
        <title>Macronuclear genome sequence of the ciliate Tetrahymena thermophila, a model eukaryote.</title>
        <authorList>
            <person name="Eisen J.A."/>
            <person name="Coyne R.S."/>
            <person name="Wu M."/>
            <person name="Wu D."/>
            <person name="Thiagarajan M."/>
            <person name="Wortman J.R."/>
            <person name="Badger J.H."/>
            <person name="Ren Q."/>
            <person name="Amedeo P."/>
            <person name="Jones K.M."/>
            <person name="Tallon L.J."/>
            <person name="Delcher A.L."/>
            <person name="Salzberg S.L."/>
            <person name="Silva J.C."/>
            <person name="Haas B.J."/>
            <person name="Majoros W.H."/>
            <person name="Farzad M."/>
            <person name="Carlton J.M."/>
            <person name="Smith R.K. Jr."/>
            <person name="Garg J."/>
            <person name="Pearlman R.E."/>
            <person name="Karrer K.M."/>
            <person name="Sun L."/>
            <person name="Manning G."/>
            <person name="Elde N.C."/>
            <person name="Turkewitz A.P."/>
            <person name="Asai D.J."/>
            <person name="Wilkes D.E."/>
            <person name="Wang Y."/>
            <person name="Cai H."/>
            <person name="Collins K."/>
            <person name="Stewart B.A."/>
            <person name="Lee S.R."/>
            <person name="Wilamowska K."/>
            <person name="Weinberg Z."/>
            <person name="Ruzzo W.L."/>
            <person name="Wloga D."/>
            <person name="Gaertig J."/>
            <person name="Frankel J."/>
            <person name="Tsao C.-C."/>
            <person name="Gorovsky M.A."/>
            <person name="Keeling P.J."/>
            <person name="Waller R.F."/>
            <person name="Patron N.J."/>
            <person name="Cherry J.M."/>
            <person name="Stover N.A."/>
            <person name="Krieger C.J."/>
            <person name="del Toro C."/>
            <person name="Ryder H.F."/>
            <person name="Williamson S.C."/>
            <person name="Barbeau R.A."/>
            <person name="Hamilton E.P."/>
            <person name="Orias E."/>
        </authorList>
    </citation>
    <scope>NUCLEOTIDE SEQUENCE [LARGE SCALE GENOMIC DNA]</scope>
    <source>
        <strain evidence="3">SB210</strain>
    </source>
</reference>
<dbReference type="RefSeq" id="XP_976564.1">
    <property type="nucleotide sequence ID" value="XM_971471.1"/>
</dbReference>
<dbReference type="KEGG" id="tet:TTHERM_01012060"/>
<dbReference type="EMBL" id="GG662865">
    <property type="protein sequence ID" value="EAR85969.1"/>
    <property type="molecule type" value="Genomic_DNA"/>
</dbReference>
<keyword evidence="2" id="KW-0812">Transmembrane</keyword>
<accession>Q22L48</accession>
<organism evidence="2 3">
    <name type="scientific">Tetrahymena thermophila (strain SB210)</name>
    <dbReference type="NCBI Taxonomy" id="312017"/>
    <lineage>
        <taxon>Eukaryota</taxon>
        <taxon>Sar</taxon>
        <taxon>Alveolata</taxon>
        <taxon>Ciliophora</taxon>
        <taxon>Intramacronucleata</taxon>
        <taxon>Oligohymenophorea</taxon>
        <taxon>Hymenostomatida</taxon>
        <taxon>Tetrahymenina</taxon>
        <taxon>Tetrahymenidae</taxon>
        <taxon>Tetrahymena</taxon>
    </lineage>
</organism>
<feature type="signal peptide" evidence="1">
    <location>
        <begin position="1"/>
        <end position="19"/>
    </location>
</feature>
<evidence type="ECO:0000313" key="2">
    <source>
        <dbReference type="EMBL" id="EAR85969.1"/>
    </source>
</evidence>